<dbReference type="SUPFAM" id="SSF54913">
    <property type="entry name" value="GlnB-like"/>
    <property type="match status" value="1"/>
</dbReference>
<dbReference type="KEGG" id="lmb:C9I47_2809"/>
<dbReference type="InterPro" id="IPR004323">
    <property type="entry name" value="Ion_tolerance_CutA"/>
</dbReference>
<evidence type="ECO:0000256" key="1">
    <source>
        <dbReference type="ARBA" id="ARBA00010169"/>
    </source>
</evidence>
<gene>
    <name evidence="2" type="ORF">C9I47_2809</name>
</gene>
<keyword evidence="3" id="KW-1185">Reference proteome</keyword>
<reference evidence="2 3" key="1">
    <citation type="submission" date="2018-05" db="EMBL/GenBank/DDBJ databases">
        <title>The complete genome of Lysobacter maris HZ9B, a marine bacterium antagonistic against terrestrial plant pathogens.</title>
        <authorList>
            <person name="Zhang X.-Q."/>
        </authorList>
    </citation>
    <scope>NUCLEOTIDE SEQUENCE [LARGE SCALE GENOMIC DNA]</scope>
    <source>
        <strain evidence="2 3">HZ9B</strain>
    </source>
</reference>
<dbReference type="OrthoDB" id="37622at2"/>
<evidence type="ECO:0000313" key="3">
    <source>
        <dbReference type="Proteomes" id="UP000249447"/>
    </source>
</evidence>
<dbReference type="Gene3D" id="3.30.70.120">
    <property type="match status" value="1"/>
</dbReference>
<name>A0A2U9TKN1_9GAMM</name>
<protein>
    <recommendedName>
        <fullName evidence="4">Divalent-cation tolerance protein CutA</fullName>
    </recommendedName>
</protein>
<evidence type="ECO:0008006" key="4">
    <source>
        <dbReference type="Google" id="ProtNLM"/>
    </source>
</evidence>
<proteinExistence type="inferred from homology"/>
<dbReference type="GO" id="GO:0010038">
    <property type="term" value="P:response to metal ion"/>
    <property type="evidence" value="ECO:0007669"/>
    <property type="project" value="InterPro"/>
</dbReference>
<dbReference type="InterPro" id="IPR015867">
    <property type="entry name" value="N-reg_PII/ATP_PRibTrfase_C"/>
</dbReference>
<comment type="similarity">
    <text evidence="1">Belongs to the CutA family.</text>
</comment>
<dbReference type="Pfam" id="PF03091">
    <property type="entry name" value="CutA1"/>
    <property type="match status" value="1"/>
</dbReference>
<dbReference type="PANTHER" id="PTHR23419">
    <property type="entry name" value="DIVALENT CATION TOLERANCE CUTA-RELATED"/>
    <property type="match status" value="1"/>
</dbReference>
<accession>A0A2U9TKN1</accession>
<dbReference type="AlphaFoldDB" id="A0A2U9TKN1"/>
<organism evidence="2 3">
    <name type="scientific">Marilutibacter maris</name>
    <dbReference type="NCBI Taxonomy" id="1605891"/>
    <lineage>
        <taxon>Bacteria</taxon>
        <taxon>Pseudomonadati</taxon>
        <taxon>Pseudomonadota</taxon>
        <taxon>Gammaproteobacteria</taxon>
        <taxon>Lysobacterales</taxon>
        <taxon>Lysobacteraceae</taxon>
        <taxon>Marilutibacter</taxon>
    </lineage>
</organism>
<dbReference type="GO" id="GO:0005507">
    <property type="term" value="F:copper ion binding"/>
    <property type="evidence" value="ECO:0007669"/>
    <property type="project" value="TreeGrafter"/>
</dbReference>
<dbReference type="EMBL" id="CP029843">
    <property type="protein sequence ID" value="AWV08480.1"/>
    <property type="molecule type" value="Genomic_DNA"/>
</dbReference>
<dbReference type="InterPro" id="IPR011322">
    <property type="entry name" value="N-reg_PII-like_a/b"/>
</dbReference>
<dbReference type="RefSeq" id="WP_111267511.1">
    <property type="nucleotide sequence ID" value="NZ_CP029843.1"/>
</dbReference>
<evidence type="ECO:0000313" key="2">
    <source>
        <dbReference type="EMBL" id="AWV08480.1"/>
    </source>
</evidence>
<dbReference type="Proteomes" id="UP000249447">
    <property type="component" value="Chromosome"/>
</dbReference>
<dbReference type="PANTHER" id="PTHR23419:SF8">
    <property type="entry name" value="FI09726P"/>
    <property type="match status" value="1"/>
</dbReference>
<sequence length="116" mass="12846">MSDAPSPSVLLVHCSCPDDASAERLAQTLVGERLAACVSRLPGVRSTYRWQDAIEQADEVLLLIKTTAERMDALSERVRALHPYELPELVAVEVRTGLAPYLQWVAGQTRLPDPHR</sequence>